<dbReference type="GO" id="GO:0005886">
    <property type="term" value="C:plasma membrane"/>
    <property type="evidence" value="ECO:0007669"/>
    <property type="project" value="UniProtKB-SubCell"/>
</dbReference>
<gene>
    <name evidence="17" type="ORF">B0E34_02875</name>
</gene>
<dbReference type="InterPro" id="IPR011640">
    <property type="entry name" value="Fe2_transport_prot_B_C"/>
</dbReference>
<dbReference type="InterPro" id="IPR027417">
    <property type="entry name" value="P-loop_NTPase"/>
</dbReference>
<keyword evidence="11 15" id="KW-0472">Membrane</keyword>
<keyword evidence="6 13" id="KW-0547">Nucleotide-binding</keyword>
<reference evidence="18" key="1">
    <citation type="submission" date="2017-02" db="EMBL/GenBank/DDBJ databases">
        <authorList>
            <person name="Tetz G."/>
            <person name="Tetz V."/>
        </authorList>
    </citation>
    <scope>NUCLEOTIDE SEQUENCE [LARGE SCALE GENOMIC DNA]</scope>
    <source>
        <strain evidence="18">VT16-26</strain>
    </source>
</reference>
<accession>A0A202CAS9</accession>
<keyword evidence="10 13" id="KW-0342">GTP-binding</keyword>
<keyword evidence="8 15" id="KW-0408">Iron</keyword>
<dbReference type="NCBIfam" id="TIGR00437">
    <property type="entry name" value="feoB"/>
    <property type="match status" value="1"/>
</dbReference>
<keyword evidence="14" id="KW-0460">Magnesium</keyword>
<evidence type="ECO:0000256" key="6">
    <source>
        <dbReference type="ARBA" id="ARBA00022741"/>
    </source>
</evidence>
<feature type="transmembrane region" description="Helical" evidence="15">
    <location>
        <begin position="618"/>
        <end position="644"/>
    </location>
</feature>
<feature type="transmembrane region" description="Helical" evidence="15">
    <location>
        <begin position="333"/>
        <end position="357"/>
    </location>
</feature>
<evidence type="ECO:0000256" key="12">
    <source>
        <dbReference type="NCBIfam" id="TIGR00437"/>
    </source>
</evidence>
<evidence type="ECO:0000256" key="9">
    <source>
        <dbReference type="ARBA" id="ARBA00023065"/>
    </source>
</evidence>
<dbReference type="PRINTS" id="PR00326">
    <property type="entry name" value="GTP1OBG"/>
</dbReference>
<evidence type="ECO:0000256" key="8">
    <source>
        <dbReference type="ARBA" id="ARBA00023004"/>
    </source>
</evidence>
<keyword evidence="4 15" id="KW-0410">Iron transport</keyword>
<dbReference type="PROSITE" id="PS51711">
    <property type="entry name" value="G_FEOB"/>
    <property type="match status" value="1"/>
</dbReference>
<keyword evidence="7 15" id="KW-1133">Transmembrane helix</keyword>
<dbReference type="Proteomes" id="UP000196355">
    <property type="component" value="Unassembled WGS sequence"/>
</dbReference>
<keyword evidence="3" id="KW-1003">Cell membrane</keyword>
<evidence type="ECO:0000256" key="3">
    <source>
        <dbReference type="ARBA" id="ARBA00022475"/>
    </source>
</evidence>
<feature type="transmembrane region" description="Helical" evidence="15">
    <location>
        <begin position="656"/>
        <end position="676"/>
    </location>
</feature>
<comment type="caution">
    <text evidence="17">The sequence shown here is derived from an EMBL/GenBank/DDBJ whole genome shotgun (WGS) entry which is preliminary data.</text>
</comment>
<comment type="similarity">
    <text evidence="15">Belongs to the TRAFAC class TrmE-Era-EngA-EngB-Septin-like GTPase superfamily. FeoB GTPase (TC 9.A.8) family.</text>
</comment>
<organism evidence="17 18">
    <name type="scientific">Chryseobacterium mucoviscidosis</name>
    <dbReference type="NCBI Taxonomy" id="1945581"/>
    <lineage>
        <taxon>Bacteria</taxon>
        <taxon>Pseudomonadati</taxon>
        <taxon>Bacteroidota</taxon>
        <taxon>Flavobacteriia</taxon>
        <taxon>Flavobacteriales</taxon>
        <taxon>Weeksellaceae</taxon>
        <taxon>Chryseobacterium group</taxon>
        <taxon>Chryseobacterium</taxon>
    </lineage>
</organism>
<name>A0A202CAS9_9FLAO</name>
<dbReference type="Pfam" id="PF07664">
    <property type="entry name" value="FeoB_C"/>
    <property type="match status" value="1"/>
</dbReference>
<dbReference type="CDD" id="cd01879">
    <property type="entry name" value="FeoB"/>
    <property type="match status" value="1"/>
</dbReference>
<feature type="transmembrane region" description="Helical" evidence="15">
    <location>
        <begin position="449"/>
        <end position="470"/>
    </location>
</feature>
<dbReference type="InterPro" id="IPR030389">
    <property type="entry name" value="G_FEOB_dom"/>
</dbReference>
<dbReference type="PANTHER" id="PTHR43185">
    <property type="entry name" value="FERROUS IRON TRANSPORT PROTEIN B"/>
    <property type="match status" value="1"/>
</dbReference>
<evidence type="ECO:0000256" key="13">
    <source>
        <dbReference type="PIRSR" id="PIRSR603373-1"/>
    </source>
</evidence>
<evidence type="ECO:0000313" key="18">
    <source>
        <dbReference type="Proteomes" id="UP000196355"/>
    </source>
</evidence>
<feature type="binding site" evidence="13">
    <location>
        <begin position="13"/>
        <end position="20"/>
    </location>
    <ligand>
        <name>GTP</name>
        <dbReference type="ChEBI" id="CHEBI:37565"/>
        <label>1</label>
    </ligand>
</feature>
<evidence type="ECO:0000256" key="7">
    <source>
        <dbReference type="ARBA" id="ARBA00022989"/>
    </source>
</evidence>
<dbReference type="GO" id="GO:0015093">
    <property type="term" value="F:ferrous iron transmembrane transporter activity"/>
    <property type="evidence" value="ECO:0007669"/>
    <property type="project" value="UniProtKB-UniRule"/>
</dbReference>
<dbReference type="InterPro" id="IPR003373">
    <property type="entry name" value="Fe2_transport_prot-B"/>
</dbReference>
<dbReference type="InterPro" id="IPR011642">
    <property type="entry name" value="Gate_dom"/>
</dbReference>
<feature type="transmembrane region" description="Helical" evidence="15">
    <location>
        <begin position="411"/>
        <end position="437"/>
    </location>
</feature>
<evidence type="ECO:0000256" key="14">
    <source>
        <dbReference type="PIRSR" id="PIRSR603373-2"/>
    </source>
</evidence>
<dbReference type="GO" id="GO:0046872">
    <property type="term" value="F:metal ion binding"/>
    <property type="evidence" value="ECO:0007669"/>
    <property type="project" value="UniProtKB-KW"/>
</dbReference>
<sequence length="677" mass="76180">MQSAHKKQILLVGNPNVGKSTVFNALSNKKQKTGNYAGVTVASHSGTYSYKNEEVEIIDLPGSYSIYPSSEDEAIFSKFLIDEQQNYAGVIYILEALSLKRGLLLFQQIQDLGIPMILVVNQIDQAERRGITINIEKLSESLGIKVFETNAKEQIGIEEVKEAIHLNQFVTTEKISFETPSEHKDFIRKLSLHKGFENEYKAWMSLSLGTDLEKLESIVGLINEPDSKSLVPKRLQVQETVRRYQHADKILSDVISKKPQFKELLTEKLDKILVHKFWGYVVFLLILLIIFQSVFFLAEYPMNWIDSFFSWLAAFTSEHLPEGPLNSLISNGIIPGIGGIVVFAPQIGILLYFLYLLEDSGYMARVVFLMDRILRPFGLNGKSIVPLVSGTACAIPAVISTRNIENLKERLLTILVTPFMTCSARLPVYSIIIGLIISDGTFLGIKYKALVLMGMYLLGFLVALFSAAILKRFIKNKGKTYLVMDLPTYKKPLFAYDFKMVLGKVWEFITGAGKIIFIVSIIIWFLSYFGPKQKPDQFVATNVELDHSYLAKMGKGIEPVIAPLGYDWKMGVGILTSFVAREVFVGTMSTLYSLEDDAPEVKVIDKMRRDVKPNGEKVFSFATGVSVLLFYAFAMQCVSTLAVVYRETKSWKWTGLQVAMMTGLAYFVSMIAYQILK</sequence>
<feature type="transmembrane region" description="Helical" evidence="15">
    <location>
        <begin position="377"/>
        <end position="399"/>
    </location>
</feature>
<dbReference type="Pfam" id="PF07670">
    <property type="entry name" value="Gate"/>
    <property type="match status" value="2"/>
</dbReference>
<dbReference type="InterPro" id="IPR005225">
    <property type="entry name" value="Small_GTP-bd"/>
</dbReference>
<evidence type="ECO:0000256" key="5">
    <source>
        <dbReference type="ARBA" id="ARBA00022692"/>
    </source>
</evidence>
<feature type="binding site" evidence="13">
    <location>
        <begin position="59"/>
        <end position="62"/>
    </location>
    <ligand>
        <name>GTP</name>
        <dbReference type="ChEBI" id="CHEBI:37565"/>
        <label>1</label>
    </ligand>
</feature>
<protein>
    <recommendedName>
        <fullName evidence="12 15">Ferrous iron transport protein B</fullName>
    </recommendedName>
</protein>
<dbReference type="PANTHER" id="PTHR43185:SF1">
    <property type="entry name" value="FE(2+) TRANSPORTER FEOB"/>
    <property type="match status" value="1"/>
</dbReference>
<dbReference type="AlphaFoldDB" id="A0A202CAS9"/>
<dbReference type="Gene3D" id="3.40.50.300">
    <property type="entry name" value="P-loop containing nucleotide triphosphate hydrolases"/>
    <property type="match status" value="1"/>
</dbReference>
<comment type="subcellular location">
    <subcellularLocation>
        <location evidence="15">Cell inner membrane</location>
        <topology evidence="15">Multi-pass membrane protein</topology>
    </subcellularLocation>
    <subcellularLocation>
        <location evidence="1">Cell membrane</location>
        <topology evidence="1">Multi-pass membrane protein</topology>
    </subcellularLocation>
</comment>
<feature type="domain" description="FeoB-type G" evidence="16">
    <location>
        <begin position="6"/>
        <end position="170"/>
    </location>
</feature>
<dbReference type="InterPro" id="IPR050860">
    <property type="entry name" value="FeoB_GTPase"/>
</dbReference>
<evidence type="ECO:0000256" key="15">
    <source>
        <dbReference type="RuleBase" id="RU362098"/>
    </source>
</evidence>
<feature type="transmembrane region" description="Helical" evidence="15">
    <location>
        <begin position="277"/>
        <end position="298"/>
    </location>
</feature>
<evidence type="ECO:0000256" key="2">
    <source>
        <dbReference type="ARBA" id="ARBA00022448"/>
    </source>
</evidence>
<proteinExistence type="inferred from homology"/>
<feature type="binding site" evidence="14">
    <location>
        <position position="24"/>
    </location>
    <ligand>
        <name>Mg(2+)</name>
        <dbReference type="ChEBI" id="CHEBI:18420"/>
        <label>2</label>
    </ligand>
</feature>
<feature type="transmembrane region" description="Helical" evidence="15">
    <location>
        <begin position="508"/>
        <end position="529"/>
    </location>
</feature>
<dbReference type="SUPFAM" id="SSF52540">
    <property type="entry name" value="P-loop containing nucleoside triphosphate hydrolases"/>
    <property type="match status" value="1"/>
</dbReference>
<keyword evidence="5 15" id="KW-0812">Transmembrane</keyword>
<evidence type="ECO:0000259" key="16">
    <source>
        <dbReference type="PROSITE" id="PS51711"/>
    </source>
</evidence>
<evidence type="ECO:0000256" key="4">
    <source>
        <dbReference type="ARBA" id="ARBA00022496"/>
    </source>
</evidence>
<feature type="binding site" evidence="13">
    <location>
        <begin position="121"/>
        <end position="124"/>
    </location>
    <ligand>
        <name>GTP</name>
        <dbReference type="ChEBI" id="CHEBI:37565"/>
        <label>1</label>
    </ligand>
</feature>
<comment type="function">
    <text evidence="15">Probable transporter of a GTP-driven Fe(2+) uptake system.</text>
</comment>
<dbReference type="EMBL" id="MVAG01000071">
    <property type="protein sequence ID" value="OVE60788.1"/>
    <property type="molecule type" value="Genomic_DNA"/>
</dbReference>
<dbReference type="NCBIfam" id="TIGR00231">
    <property type="entry name" value="small_GTP"/>
    <property type="match status" value="1"/>
</dbReference>
<keyword evidence="14" id="KW-0479">Metal-binding</keyword>
<evidence type="ECO:0000256" key="10">
    <source>
        <dbReference type="ARBA" id="ARBA00023134"/>
    </source>
</evidence>
<dbReference type="Pfam" id="PF02421">
    <property type="entry name" value="FeoB_N"/>
    <property type="match status" value="1"/>
</dbReference>
<keyword evidence="18" id="KW-1185">Reference proteome</keyword>
<evidence type="ECO:0000256" key="11">
    <source>
        <dbReference type="ARBA" id="ARBA00023136"/>
    </source>
</evidence>
<keyword evidence="9" id="KW-0406">Ion transport</keyword>
<keyword evidence="2 15" id="KW-0813">Transport</keyword>
<evidence type="ECO:0000313" key="17">
    <source>
        <dbReference type="EMBL" id="OVE60788.1"/>
    </source>
</evidence>
<dbReference type="InterPro" id="IPR006073">
    <property type="entry name" value="GTP-bd"/>
</dbReference>
<evidence type="ECO:0000256" key="1">
    <source>
        <dbReference type="ARBA" id="ARBA00004651"/>
    </source>
</evidence>
<feature type="binding site" evidence="14">
    <location>
        <position position="27"/>
    </location>
    <ligand>
        <name>Mg(2+)</name>
        <dbReference type="ChEBI" id="CHEBI:18420"/>
        <label>2</label>
    </ligand>
</feature>
<feature type="binding site" evidence="14">
    <location>
        <position position="25"/>
    </location>
    <ligand>
        <name>Mg(2+)</name>
        <dbReference type="ChEBI" id="CHEBI:18420"/>
        <label>2</label>
    </ligand>
</feature>
<dbReference type="GO" id="GO:0005525">
    <property type="term" value="F:GTP binding"/>
    <property type="evidence" value="ECO:0007669"/>
    <property type="project" value="UniProtKB-KW"/>
</dbReference>
<dbReference type="RefSeq" id="WP_087706587.1">
    <property type="nucleotide sequence ID" value="NZ_MVAG01000071.1"/>
</dbReference>